<evidence type="ECO:0000256" key="3">
    <source>
        <dbReference type="ARBA" id="ARBA00022723"/>
    </source>
</evidence>
<sequence length="178" mass="20003">MPENDEVIILVDENNKIIGDVPRHLMNFGRDYHRVTYILVFNTAGNLLIQKRTDDKAFCPGFYGVTTGGVVEKGESYIDSAHRELQEELGFDAPLESQGVFFTEGEGFKIWGKIFTCHYDAALHGELTLQPKEVASVHEMSIDSILNNSEKMPFTPDSLSALQHYANKLTQPQLDDPL</sequence>
<organism evidence="8 9">
    <name type="scientific">Marinomonas polaris DSM 16579</name>
    <dbReference type="NCBI Taxonomy" id="1122206"/>
    <lineage>
        <taxon>Bacteria</taxon>
        <taxon>Pseudomonadati</taxon>
        <taxon>Pseudomonadota</taxon>
        <taxon>Gammaproteobacteria</taxon>
        <taxon>Oceanospirillales</taxon>
        <taxon>Oceanospirillaceae</taxon>
        <taxon>Marinomonas</taxon>
    </lineage>
</organism>
<name>A0A1M5BS18_9GAMM</name>
<protein>
    <submittedName>
        <fullName evidence="8">NUDIX domain-containing protein</fullName>
    </submittedName>
</protein>
<evidence type="ECO:0000256" key="4">
    <source>
        <dbReference type="ARBA" id="ARBA00022801"/>
    </source>
</evidence>
<dbReference type="PROSITE" id="PS51462">
    <property type="entry name" value="NUDIX"/>
    <property type="match status" value="1"/>
</dbReference>
<dbReference type="GO" id="GO:0046872">
    <property type="term" value="F:metal ion binding"/>
    <property type="evidence" value="ECO:0007669"/>
    <property type="project" value="UniProtKB-KW"/>
</dbReference>
<evidence type="ECO:0000256" key="5">
    <source>
        <dbReference type="ARBA" id="ARBA00022842"/>
    </source>
</evidence>
<dbReference type="Proteomes" id="UP000184517">
    <property type="component" value="Unassembled WGS sequence"/>
</dbReference>
<evidence type="ECO:0000313" key="9">
    <source>
        <dbReference type="Proteomes" id="UP000184517"/>
    </source>
</evidence>
<dbReference type="Pfam" id="PF00293">
    <property type="entry name" value="NUDIX"/>
    <property type="match status" value="1"/>
</dbReference>
<dbReference type="InterPro" id="IPR024195">
    <property type="entry name" value="NUDIX_hydrolase_YfcD_pred"/>
</dbReference>
<dbReference type="GO" id="GO:0016817">
    <property type="term" value="F:hydrolase activity, acting on acid anhydrides"/>
    <property type="evidence" value="ECO:0007669"/>
    <property type="project" value="InterPro"/>
</dbReference>
<dbReference type="Gene3D" id="3.90.79.10">
    <property type="entry name" value="Nucleoside Triphosphate Pyrophosphohydrolase"/>
    <property type="match status" value="1"/>
</dbReference>
<comment type="cofactor">
    <cofactor evidence="1">
        <name>Mg(2+)</name>
        <dbReference type="ChEBI" id="CHEBI:18420"/>
    </cofactor>
</comment>
<keyword evidence="5 6" id="KW-0460">Magnesium</keyword>
<keyword evidence="9" id="KW-1185">Reference proteome</keyword>
<dbReference type="InterPro" id="IPR015797">
    <property type="entry name" value="NUDIX_hydrolase-like_dom_sf"/>
</dbReference>
<evidence type="ECO:0000256" key="1">
    <source>
        <dbReference type="ARBA" id="ARBA00001946"/>
    </source>
</evidence>
<accession>A0A1M5BS18</accession>
<reference evidence="9" key="1">
    <citation type="submission" date="2016-11" db="EMBL/GenBank/DDBJ databases">
        <authorList>
            <person name="Varghese N."/>
            <person name="Submissions S."/>
        </authorList>
    </citation>
    <scope>NUCLEOTIDE SEQUENCE [LARGE SCALE GENOMIC DNA]</scope>
    <source>
        <strain evidence="9">DSM 16579</strain>
    </source>
</reference>
<evidence type="ECO:0000256" key="6">
    <source>
        <dbReference type="PIRSR" id="PIRSR017340-1"/>
    </source>
</evidence>
<gene>
    <name evidence="8" type="ORF">SAMN02745753_01960</name>
</gene>
<dbReference type="PANTHER" id="PTHR10885">
    <property type="entry name" value="ISOPENTENYL-DIPHOSPHATE DELTA-ISOMERASE"/>
    <property type="match status" value="1"/>
</dbReference>
<evidence type="ECO:0000256" key="2">
    <source>
        <dbReference type="ARBA" id="ARBA00005582"/>
    </source>
</evidence>
<keyword evidence="4" id="KW-0378">Hydrolase</keyword>
<feature type="binding site" evidence="6">
    <location>
        <position position="88"/>
    </location>
    <ligand>
        <name>Mg(2+)</name>
        <dbReference type="ChEBI" id="CHEBI:18420"/>
    </ligand>
</feature>
<feature type="domain" description="Nudix hydrolase" evidence="7">
    <location>
        <begin position="31"/>
        <end position="165"/>
    </location>
</feature>
<feature type="binding site" evidence="6">
    <location>
        <position position="84"/>
    </location>
    <ligand>
        <name>Mg(2+)</name>
        <dbReference type="ChEBI" id="CHEBI:18420"/>
    </ligand>
</feature>
<dbReference type="EMBL" id="FQVF01000008">
    <property type="protein sequence ID" value="SHF45329.1"/>
    <property type="molecule type" value="Genomic_DNA"/>
</dbReference>
<proteinExistence type="inferred from homology"/>
<dbReference type="InterPro" id="IPR000086">
    <property type="entry name" value="NUDIX_hydrolase_dom"/>
</dbReference>
<dbReference type="RefSeq" id="WP_072839529.1">
    <property type="nucleotide sequence ID" value="NZ_FQVF01000008.1"/>
</dbReference>
<keyword evidence="3 6" id="KW-0479">Metal-binding</keyword>
<dbReference type="SUPFAM" id="SSF55811">
    <property type="entry name" value="Nudix"/>
    <property type="match status" value="1"/>
</dbReference>
<dbReference type="CDD" id="cd04697">
    <property type="entry name" value="NUDIX_Hydrolase"/>
    <property type="match status" value="1"/>
</dbReference>
<dbReference type="AlphaFoldDB" id="A0A1M5BS18"/>
<dbReference type="STRING" id="1122206.SAMN02745753_01960"/>
<dbReference type="OrthoDB" id="517136at2"/>
<dbReference type="PANTHER" id="PTHR10885:SF0">
    <property type="entry name" value="ISOPENTENYL-DIPHOSPHATE DELTA-ISOMERASE"/>
    <property type="match status" value="1"/>
</dbReference>
<evidence type="ECO:0000259" key="7">
    <source>
        <dbReference type="PROSITE" id="PS51462"/>
    </source>
</evidence>
<comment type="similarity">
    <text evidence="2">Belongs to the Nudix hydrolase family.</text>
</comment>
<dbReference type="PIRSF" id="PIRSF017340">
    <property type="entry name" value="Nudix_hydro"/>
    <property type="match status" value="1"/>
</dbReference>
<evidence type="ECO:0000313" key="8">
    <source>
        <dbReference type="EMBL" id="SHF45329.1"/>
    </source>
</evidence>